<sequence>MYHHLILFFPIFIRDVLNHTCILELQIDQHSIPPPEYELPLEGPKLKEELCDSFDAEKLDDIMEEFKWLEQTESVDMFLGKFKDLKTQMLVRNQLLIESHFVSSFMGGLKENIRFDVKIFKLTSFRFDIEQARMQERAIEATL</sequence>
<keyword evidence="3" id="KW-1185">Reference proteome</keyword>
<feature type="signal peptide" evidence="1">
    <location>
        <begin position="1"/>
        <end position="18"/>
    </location>
</feature>
<protein>
    <submittedName>
        <fullName evidence="2">Uncharacterized protein</fullName>
    </submittedName>
</protein>
<comment type="caution">
    <text evidence="2">The sequence shown here is derived from an EMBL/GenBank/DDBJ whole genome shotgun (WGS) entry which is preliminary data.</text>
</comment>
<gene>
    <name evidence="2" type="ORF">R3W88_001140</name>
</gene>
<evidence type="ECO:0000313" key="3">
    <source>
        <dbReference type="Proteomes" id="UP001311915"/>
    </source>
</evidence>
<feature type="chain" id="PRO_5043676120" evidence="1">
    <location>
        <begin position="19"/>
        <end position="143"/>
    </location>
</feature>
<name>A0AAV9MJ13_9SOLN</name>
<dbReference type="AlphaFoldDB" id="A0AAV9MJ13"/>
<evidence type="ECO:0000313" key="2">
    <source>
        <dbReference type="EMBL" id="KAK4737443.1"/>
    </source>
</evidence>
<evidence type="ECO:0000256" key="1">
    <source>
        <dbReference type="SAM" id="SignalP"/>
    </source>
</evidence>
<organism evidence="2 3">
    <name type="scientific">Solanum pinnatisectum</name>
    <name type="common">tansyleaf nightshade</name>
    <dbReference type="NCBI Taxonomy" id="50273"/>
    <lineage>
        <taxon>Eukaryota</taxon>
        <taxon>Viridiplantae</taxon>
        <taxon>Streptophyta</taxon>
        <taxon>Embryophyta</taxon>
        <taxon>Tracheophyta</taxon>
        <taxon>Spermatophyta</taxon>
        <taxon>Magnoliopsida</taxon>
        <taxon>eudicotyledons</taxon>
        <taxon>Gunneridae</taxon>
        <taxon>Pentapetalae</taxon>
        <taxon>asterids</taxon>
        <taxon>lamiids</taxon>
        <taxon>Solanales</taxon>
        <taxon>Solanaceae</taxon>
        <taxon>Solanoideae</taxon>
        <taxon>Solaneae</taxon>
        <taxon>Solanum</taxon>
    </lineage>
</organism>
<accession>A0AAV9MJ13</accession>
<keyword evidence="1" id="KW-0732">Signal</keyword>
<dbReference type="Proteomes" id="UP001311915">
    <property type="component" value="Unassembled WGS sequence"/>
</dbReference>
<proteinExistence type="predicted"/>
<dbReference type="EMBL" id="JAWPEI010000001">
    <property type="protein sequence ID" value="KAK4737443.1"/>
    <property type="molecule type" value="Genomic_DNA"/>
</dbReference>
<reference evidence="2 3" key="1">
    <citation type="submission" date="2023-10" db="EMBL/GenBank/DDBJ databases">
        <title>Genome-Wide Identification Analysis in wild type Solanum Pinnatisectum Reveals Some Genes Defensing Phytophthora Infestans.</title>
        <authorList>
            <person name="Sun C."/>
        </authorList>
    </citation>
    <scope>NUCLEOTIDE SEQUENCE [LARGE SCALE GENOMIC DNA]</scope>
    <source>
        <strain evidence="2">LQN</strain>
        <tissue evidence="2">Leaf</tissue>
    </source>
</reference>